<keyword evidence="2" id="KW-0677">Repeat</keyword>
<organism evidence="7 8">
    <name type="scientific">Momordica charantia</name>
    <name type="common">Bitter gourd</name>
    <name type="synonym">Balsam pear</name>
    <dbReference type="NCBI Taxonomy" id="3673"/>
    <lineage>
        <taxon>Eukaryota</taxon>
        <taxon>Viridiplantae</taxon>
        <taxon>Streptophyta</taxon>
        <taxon>Embryophyta</taxon>
        <taxon>Tracheophyta</taxon>
        <taxon>Spermatophyta</taxon>
        <taxon>Magnoliopsida</taxon>
        <taxon>eudicotyledons</taxon>
        <taxon>Gunneridae</taxon>
        <taxon>Pentapetalae</taxon>
        <taxon>rosids</taxon>
        <taxon>fabids</taxon>
        <taxon>Cucurbitales</taxon>
        <taxon>Cucurbitaceae</taxon>
        <taxon>Momordiceae</taxon>
        <taxon>Momordica</taxon>
    </lineage>
</organism>
<evidence type="ECO:0000256" key="1">
    <source>
        <dbReference type="ARBA" id="ARBA00004123"/>
    </source>
</evidence>
<dbReference type="SMART" id="SM00717">
    <property type="entry name" value="SANT"/>
    <property type="match status" value="2"/>
</dbReference>
<dbReference type="AlphaFoldDB" id="A0A6J1DF45"/>
<dbReference type="KEGG" id="mcha:111019490"/>
<dbReference type="InterPro" id="IPR017930">
    <property type="entry name" value="Myb_dom"/>
</dbReference>
<evidence type="ECO:0000313" key="8">
    <source>
        <dbReference type="RefSeq" id="XP_022151591.1"/>
    </source>
</evidence>
<feature type="domain" description="HTH myb-type" evidence="6">
    <location>
        <begin position="62"/>
        <end position="116"/>
    </location>
</feature>
<keyword evidence="3" id="KW-0238">DNA-binding</keyword>
<evidence type="ECO:0000256" key="4">
    <source>
        <dbReference type="ARBA" id="ARBA00023242"/>
    </source>
</evidence>
<dbReference type="FunFam" id="1.10.10.60:FF:000001">
    <property type="entry name" value="MYB-related transcription factor"/>
    <property type="match status" value="1"/>
</dbReference>
<sequence>MVRAPCCEKMGLKKGPWTAEEDQILISYINEHGHSNWRALPKLAGLLRCGKSCRLRWINYLRPDIKRGNFTQEEQEMVLQLHEKLGNRWSAIAANLPGRTDNEIKNFWHTHLKKRLVNKQSHVSERKKSDSAVITGKPKPQKLDCSTYTYHELPSSSLDLSSLTDSPTAAWDGYNEIGNKQYIEVSEAFHQTGGGLWPEEPFDGPIFNSSAANDEKQLQSPFRDVDSMEFGCYYNNDTKMDDSMEFWYRVFVKAGGSPNDPAF</sequence>
<dbReference type="PANTHER" id="PTHR10641:SF1385">
    <property type="entry name" value="TRANSCRIPTION FACTOR MYB4-LIKE"/>
    <property type="match status" value="1"/>
</dbReference>
<dbReference type="InterPro" id="IPR001005">
    <property type="entry name" value="SANT/Myb"/>
</dbReference>
<evidence type="ECO:0000259" key="5">
    <source>
        <dbReference type="PROSITE" id="PS50090"/>
    </source>
</evidence>
<dbReference type="PROSITE" id="PS50090">
    <property type="entry name" value="MYB_LIKE"/>
    <property type="match status" value="2"/>
</dbReference>
<dbReference type="Gene3D" id="1.10.10.60">
    <property type="entry name" value="Homeodomain-like"/>
    <property type="match status" value="2"/>
</dbReference>
<dbReference type="GO" id="GO:0005634">
    <property type="term" value="C:nucleus"/>
    <property type="evidence" value="ECO:0007669"/>
    <property type="project" value="UniProtKB-SubCell"/>
</dbReference>
<keyword evidence="4" id="KW-0539">Nucleus</keyword>
<dbReference type="SUPFAM" id="SSF46689">
    <property type="entry name" value="Homeodomain-like"/>
    <property type="match status" value="1"/>
</dbReference>
<evidence type="ECO:0000259" key="6">
    <source>
        <dbReference type="PROSITE" id="PS51294"/>
    </source>
</evidence>
<evidence type="ECO:0000256" key="3">
    <source>
        <dbReference type="ARBA" id="ARBA00023125"/>
    </source>
</evidence>
<dbReference type="RefSeq" id="XP_022151591.1">
    <property type="nucleotide sequence ID" value="XM_022295899.1"/>
</dbReference>
<name>A0A6J1DF45_MOMCH</name>
<dbReference type="PROSITE" id="PS51294">
    <property type="entry name" value="HTH_MYB"/>
    <property type="match status" value="2"/>
</dbReference>
<dbReference type="OrthoDB" id="2143914at2759"/>
<reference evidence="8" key="1">
    <citation type="submission" date="2025-08" db="UniProtKB">
        <authorList>
            <consortium name="RefSeq"/>
        </authorList>
    </citation>
    <scope>IDENTIFICATION</scope>
    <source>
        <strain evidence="8">OHB3-1</strain>
    </source>
</reference>
<dbReference type="InterPro" id="IPR009057">
    <property type="entry name" value="Homeodomain-like_sf"/>
</dbReference>
<dbReference type="CDD" id="cd00167">
    <property type="entry name" value="SANT"/>
    <property type="match status" value="2"/>
</dbReference>
<dbReference type="Pfam" id="PF00249">
    <property type="entry name" value="Myb_DNA-binding"/>
    <property type="match status" value="2"/>
</dbReference>
<dbReference type="GeneID" id="111019490"/>
<gene>
    <name evidence="8" type="primary">LOC111019490</name>
</gene>
<evidence type="ECO:0000256" key="2">
    <source>
        <dbReference type="ARBA" id="ARBA00022737"/>
    </source>
</evidence>
<dbReference type="GO" id="GO:0003677">
    <property type="term" value="F:DNA binding"/>
    <property type="evidence" value="ECO:0007669"/>
    <property type="project" value="UniProtKB-KW"/>
</dbReference>
<comment type="subcellular location">
    <subcellularLocation>
        <location evidence="1">Nucleus</location>
    </subcellularLocation>
</comment>
<accession>A0A6J1DF45</accession>
<protein>
    <submittedName>
        <fullName evidence="8">Transcription factor MYB30-like</fullName>
    </submittedName>
</protein>
<dbReference type="Proteomes" id="UP000504603">
    <property type="component" value="Unplaced"/>
</dbReference>
<dbReference type="PANTHER" id="PTHR10641">
    <property type="entry name" value="MYB FAMILY TRANSCRIPTION FACTOR"/>
    <property type="match status" value="1"/>
</dbReference>
<keyword evidence="7" id="KW-1185">Reference proteome</keyword>
<feature type="domain" description="Myb-like" evidence="5">
    <location>
        <begin position="9"/>
        <end position="61"/>
    </location>
</feature>
<evidence type="ECO:0000313" key="7">
    <source>
        <dbReference type="Proteomes" id="UP000504603"/>
    </source>
</evidence>
<feature type="domain" description="HTH myb-type" evidence="6">
    <location>
        <begin position="9"/>
        <end position="61"/>
    </location>
</feature>
<feature type="domain" description="Myb-like" evidence="5">
    <location>
        <begin position="62"/>
        <end position="112"/>
    </location>
</feature>
<dbReference type="InterPro" id="IPR015495">
    <property type="entry name" value="Myb_TF_plants"/>
</dbReference>
<proteinExistence type="predicted"/>